<dbReference type="RefSeq" id="WP_064124259.1">
    <property type="nucleotide sequence ID" value="NZ_CP015243.1"/>
</dbReference>
<keyword evidence="2" id="KW-1185">Reference proteome</keyword>
<evidence type="ECO:0000313" key="2">
    <source>
        <dbReference type="Proteomes" id="UP000077875"/>
    </source>
</evidence>
<protein>
    <submittedName>
        <fullName evidence="1">Gamma-glutamyl-gamma-aminobutyrate hydrolase</fullName>
    </submittedName>
</protein>
<dbReference type="PANTHER" id="PTHR43235:SF1">
    <property type="entry name" value="GLUTAMINE AMIDOTRANSFERASE PB2B2.05-RELATED"/>
    <property type="match status" value="1"/>
</dbReference>
<dbReference type="KEGG" id="haa:A5892_02775"/>
<keyword evidence="1" id="KW-0378">Hydrolase</keyword>
<dbReference type="GO" id="GO:0005829">
    <property type="term" value="C:cytosol"/>
    <property type="evidence" value="ECO:0007669"/>
    <property type="project" value="TreeGrafter"/>
</dbReference>
<organism evidence="1 2">
    <name type="scientific">Halotalea alkalilenta</name>
    <dbReference type="NCBI Taxonomy" id="376489"/>
    <lineage>
        <taxon>Bacteria</taxon>
        <taxon>Pseudomonadati</taxon>
        <taxon>Pseudomonadota</taxon>
        <taxon>Gammaproteobacteria</taxon>
        <taxon>Oceanospirillales</taxon>
        <taxon>Halomonadaceae</taxon>
        <taxon>Halotalea</taxon>
    </lineage>
</organism>
<dbReference type="PROSITE" id="PS51273">
    <property type="entry name" value="GATASE_TYPE_1"/>
    <property type="match status" value="1"/>
</dbReference>
<accession>A0A172YJQ1</accession>
<dbReference type="InterPro" id="IPR044668">
    <property type="entry name" value="PuuD-like"/>
</dbReference>
<dbReference type="GO" id="GO:0006598">
    <property type="term" value="P:polyamine catabolic process"/>
    <property type="evidence" value="ECO:0007669"/>
    <property type="project" value="TreeGrafter"/>
</dbReference>
<name>A0A172YJQ1_9GAMM</name>
<dbReference type="Pfam" id="PF07722">
    <property type="entry name" value="Peptidase_C26"/>
    <property type="match status" value="1"/>
</dbReference>
<reference evidence="1 2" key="1">
    <citation type="submission" date="2016-04" db="EMBL/GenBank/DDBJ databases">
        <title>Complete Genome Sequence of Halotalea alkalilenta IHB B 13600.</title>
        <authorList>
            <person name="Swarnkar M.K."/>
            <person name="Sharma A."/>
            <person name="Kaushal K."/>
            <person name="Soni R."/>
            <person name="Rana S."/>
            <person name="Singh A.K."/>
            <person name="Gulati A."/>
        </authorList>
    </citation>
    <scope>NUCLEOTIDE SEQUENCE [LARGE SCALE GENOMIC DNA]</scope>
    <source>
        <strain evidence="1 2">IHB B 13600</strain>
    </source>
</reference>
<proteinExistence type="predicted"/>
<dbReference type="SUPFAM" id="SSF52317">
    <property type="entry name" value="Class I glutamine amidotransferase-like"/>
    <property type="match status" value="1"/>
</dbReference>
<evidence type="ECO:0000313" key="1">
    <source>
        <dbReference type="EMBL" id="ANF59447.1"/>
    </source>
</evidence>
<dbReference type="InterPro" id="IPR011697">
    <property type="entry name" value="Peptidase_C26"/>
</dbReference>
<dbReference type="Proteomes" id="UP000077875">
    <property type="component" value="Chromosome"/>
</dbReference>
<gene>
    <name evidence="1" type="ORF">A5892_02775</name>
</gene>
<dbReference type="InterPro" id="IPR029062">
    <property type="entry name" value="Class_I_gatase-like"/>
</dbReference>
<dbReference type="GO" id="GO:0033969">
    <property type="term" value="F:gamma-glutamyl-gamma-aminobutyrate hydrolase activity"/>
    <property type="evidence" value="ECO:0007669"/>
    <property type="project" value="TreeGrafter"/>
</dbReference>
<dbReference type="AlphaFoldDB" id="A0A172YJQ1"/>
<sequence>MATASTKPVIGVTLDAEPAGGYAGSPWYALRQNYISSVNACGGVAIALPHHPELVPELIALCDALVITGGAFDIDPALFGERITTPTIRLKPERTRFERSLLEAAMAHDLPILGICGGQQLIAAVTGGSLIQHIPDEIGHQLVHNRKAAGELIHHPVTIAPGSLLHAVAGVSELSVNTSHHQAVRSVGPGCLITARAPDGVIEGIECPGLTFCLGVQWHPEYLETAADRGIFLALVEAARRYGERRRQSSVS</sequence>
<dbReference type="STRING" id="376489.A5892_02775"/>
<dbReference type="Gene3D" id="3.40.50.880">
    <property type="match status" value="1"/>
</dbReference>
<dbReference type="EMBL" id="CP015243">
    <property type="protein sequence ID" value="ANF59447.1"/>
    <property type="molecule type" value="Genomic_DNA"/>
</dbReference>
<dbReference type="PANTHER" id="PTHR43235">
    <property type="entry name" value="GLUTAMINE AMIDOTRANSFERASE PB2B2.05-RELATED"/>
    <property type="match status" value="1"/>
</dbReference>
<dbReference type="CDD" id="cd01745">
    <property type="entry name" value="GATase1_2"/>
    <property type="match status" value="1"/>
</dbReference>